<organism evidence="3 4">
    <name type="scientific">Ruicaihuangia caeni</name>
    <dbReference type="NCBI Taxonomy" id="3042517"/>
    <lineage>
        <taxon>Bacteria</taxon>
        <taxon>Bacillati</taxon>
        <taxon>Actinomycetota</taxon>
        <taxon>Actinomycetes</taxon>
        <taxon>Micrococcales</taxon>
        <taxon>Microbacteriaceae</taxon>
        <taxon>Ruicaihuangia</taxon>
    </lineage>
</organism>
<name>A0AAW6T4G7_9MICO</name>
<accession>A0AAW6T4G7</accession>
<dbReference type="RefSeq" id="WP_281487749.1">
    <property type="nucleotide sequence ID" value="NZ_CP159582.1"/>
</dbReference>
<feature type="coiled-coil region" evidence="1">
    <location>
        <begin position="53"/>
        <end position="131"/>
    </location>
</feature>
<dbReference type="Gene3D" id="1.10.287.1490">
    <property type="match status" value="1"/>
</dbReference>
<dbReference type="Pfam" id="PF24481">
    <property type="entry name" value="CT398_CC"/>
    <property type="match status" value="1"/>
</dbReference>
<protein>
    <recommendedName>
        <fullName evidence="2">CT398-like coiled coil hairpin domain-containing protein</fullName>
    </recommendedName>
</protein>
<reference evidence="3 4" key="1">
    <citation type="submission" date="2023-04" db="EMBL/GenBank/DDBJ databases">
        <title>Klugiella caeni sp. nov. isolated from the sludge of biochemical tank.</title>
        <authorList>
            <person name="Geng K."/>
        </authorList>
    </citation>
    <scope>NUCLEOTIDE SEQUENCE [LARGE SCALE GENOMIC DNA]</scope>
    <source>
        <strain evidence="3 4">YN-L-19</strain>
    </source>
</reference>
<dbReference type="Proteomes" id="UP001321506">
    <property type="component" value="Unassembled WGS sequence"/>
</dbReference>
<feature type="domain" description="CT398-like coiled coil hairpin" evidence="2">
    <location>
        <begin position="16"/>
        <end position="194"/>
    </location>
</feature>
<keyword evidence="4" id="KW-1185">Reference proteome</keyword>
<dbReference type="AlphaFoldDB" id="A0AAW6T4G7"/>
<sequence>MTIKASPDEQALLLDLQASDTRAQQLNHRLKTLPEHAELAEVTKQGDAVRRTLAERAGALEDAEAELRRSESDVELVEARIKRDEDRLQQTQSAKDAQGLEHELVSLRKRRSDLEDIELELMERVDALRAERDAVATELAAVDARAAEVRAARDAETARLQSELQHAAANRATIASRVPAELLALYERQRERYGFGASLLQGGVTTASGVRLNESDMAQIRNAAPDDVLLCPDSNAVLVRTAESGL</sequence>
<gene>
    <name evidence="3" type="ORF">QF206_03235</name>
</gene>
<keyword evidence="1" id="KW-0175">Coiled coil</keyword>
<proteinExistence type="predicted"/>
<comment type="caution">
    <text evidence="3">The sequence shown here is derived from an EMBL/GenBank/DDBJ whole genome shotgun (WGS) entry which is preliminary data.</text>
</comment>
<evidence type="ECO:0000313" key="4">
    <source>
        <dbReference type="Proteomes" id="UP001321506"/>
    </source>
</evidence>
<dbReference type="InterPro" id="IPR056003">
    <property type="entry name" value="CT398_CC_hairpin"/>
</dbReference>
<dbReference type="EMBL" id="JASATX010000001">
    <property type="protein sequence ID" value="MDI2097981.1"/>
    <property type="molecule type" value="Genomic_DNA"/>
</dbReference>
<evidence type="ECO:0000259" key="2">
    <source>
        <dbReference type="Pfam" id="PF24481"/>
    </source>
</evidence>
<evidence type="ECO:0000256" key="1">
    <source>
        <dbReference type="SAM" id="Coils"/>
    </source>
</evidence>
<evidence type="ECO:0000313" key="3">
    <source>
        <dbReference type="EMBL" id="MDI2097981.1"/>
    </source>
</evidence>